<dbReference type="GO" id="GO:0008270">
    <property type="term" value="F:zinc ion binding"/>
    <property type="evidence" value="ECO:0007669"/>
    <property type="project" value="InterPro"/>
</dbReference>
<keyword evidence="3" id="KW-0238">DNA-binding</keyword>
<dbReference type="InterPro" id="IPR007219">
    <property type="entry name" value="XnlR_reg_dom"/>
</dbReference>
<sequence>MSLRPLAPAPPPSAAPNPPDPIANPPSEPPVSVPKLRKASTACSQCKRQKARCQIPDGATACERCTKRDLSCVFEQDEDMRRKLAHKRKIERLEEERDVLLQLVQTLQDSPDAKATQLLNLIRSKAPLGEIKLYMDRNVSDRDRETTPLLAEIYERTHGSMEDNKRPSSHQALNIQRLVDIPVYRVPAAPWTTVTTNDELVSHLLSLWLTWSHPFYNWIDKELFLRDAQAGKLDSQFCSPFLVNCILAEACFHSDYPEAYADPNDPDSKGVHFYDEARRIYEKIEGRLDLPTMQGCGVLFVCMAAMGKDRVGWLYLGHLRSMAEEYTKEHPPPPAGTTPSRESRAIDNTIWGIYNLTATASISLMKHLAIDRPDRPLLPCDHAADDTWTPYPRHMDPVQSHIPCVLNSFCALSEINVDANRKVFASGNKPPRDELEQTLQDVQARLDDWKRKLPPCLALDNLSVPQALSLHMLYHTVVIMLWGLLKKDDSDAHDTSNHKIPRETARQTCVSSALAIVDLLRTHRATWGPDYISPTTIHWVSMALFTLVEELDGSPDHRNAFTELCVIARTFARKWTLMKGILRMLHVSDQKDGVALPPETHALFVDFSDKMWGRAQRDRFRSLYPNPSSLAESGGDRSREEAELSSFLEKWDTLEIRDGGGGEERA</sequence>
<evidence type="ECO:0000256" key="2">
    <source>
        <dbReference type="ARBA" id="ARBA00023015"/>
    </source>
</evidence>
<dbReference type="PANTHER" id="PTHR47256">
    <property type="entry name" value="ZN(II)2CYS6 TRANSCRIPTION FACTOR (EUROFUNG)-RELATED"/>
    <property type="match status" value="1"/>
</dbReference>
<gene>
    <name evidence="9" type="ORF">BP00DRAFT_455587</name>
</gene>
<dbReference type="Pfam" id="PF04082">
    <property type="entry name" value="Fungal_trans"/>
    <property type="match status" value="1"/>
</dbReference>
<evidence type="ECO:0000256" key="5">
    <source>
        <dbReference type="ARBA" id="ARBA00023242"/>
    </source>
</evidence>
<name>A0A2V5IDI3_9EURO</name>
<dbReference type="Gene3D" id="4.10.240.10">
    <property type="entry name" value="Zn(2)-C6 fungal-type DNA-binding domain"/>
    <property type="match status" value="1"/>
</dbReference>
<evidence type="ECO:0000256" key="3">
    <source>
        <dbReference type="ARBA" id="ARBA00023125"/>
    </source>
</evidence>
<dbReference type="SUPFAM" id="SSF57701">
    <property type="entry name" value="Zn2/Cys6 DNA-binding domain"/>
    <property type="match status" value="1"/>
</dbReference>
<dbReference type="SMART" id="SM00066">
    <property type="entry name" value="GAL4"/>
    <property type="match status" value="1"/>
</dbReference>
<evidence type="ECO:0000259" key="8">
    <source>
        <dbReference type="PROSITE" id="PS50048"/>
    </source>
</evidence>
<evidence type="ECO:0000313" key="10">
    <source>
        <dbReference type="Proteomes" id="UP000248817"/>
    </source>
</evidence>
<dbReference type="GO" id="GO:0009893">
    <property type="term" value="P:positive regulation of metabolic process"/>
    <property type="evidence" value="ECO:0007669"/>
    <property type="project" value="UniProtKB-ARBA"/>
</dbReference>
<organism evidence="9 10">
    <name type="scientific">Aspergillus indologenus CBS 114.80</name>
    <dbReference type="NCBI Taxonomy" id="1450541"/>
    <lineage>
        <taxon>Eukaryota</taxon>
        <taxon>Fungi</taxon>
        <taxon>Dikarya</taxon>
        <taxon>Ascomycota</taxon>
        <taxon>Pezizomycotina</taxon>
        <taxon>Eurotiomycetes</taxon>
        <taxon>Eurotiomycetidae</taxon>
        <taxon>Eurotiales</taxon>
        <taxon>Aspergillaceae</taxon>
        <taxon>Aspergillus</taxon>
        <taxon>Aspergillus subgen. Circumdati</taxon>
    </lineage>
</organism>
<dbReference type="GO" id="GO:0006351">
    <property type="term" value="P:DNA-templated transcription"/>
    <property type="evidence" value="ECO:0007669"/>
    <property type="project" value="InterPro"/>
</dbReference>
<feature type="coiled-coil region" evidence="6">
    <location>
        <begin position="76"/>
        <end position="110"/>
    </location>
</feature>
<accession>A0A2V5IDI3</accession>
<evidence type="ECO:0000256" key="7">
    <source>
        <dbReference type="SAM" id="MobiDB-lite"/>
    </source>
</evidence>
<dbReference type="GO" id="GO:0000981">
    <property type="term" value="F:DNA-binding transcription factor activity, RNA polymerase II-specific"/>
    <property type="evidence" value="ECO:0007669"/>
    <property type="project" value="InterPro"/>
</dbReference>
<keyword evidence="10" id="KW-1185">Reference proteome</keyword>
<keyword evidence="1" id="KW-0479">Metal-binding</keyword>
<feature type="compositionally biased region" description="Pro residues" evidence="7">
    <location>
        <begin position="7"/>
        <end position="32"/>
    </location>
</feature>
<proteinExistence type="predicted"/>
<dbReference type="PROSITE" id="PS00463">
    <property type="entry name" value="ZN2_CY6_FUNGAL_1"/>
    <property type="match status" value="1"/>
</dbReference>
<dbReference type="InterPro" id="IPR053187">
    <property type="entry name" value="Notoamide_regulator"/>
</dbReference>
<dbReference type="EMBL" id="KZ825485">
    <property type="protein sequence ID" value="PYI33242.1"/>
    <property type="molecule type" value="Genomic_DNA"/>
</dbReference>
<dbReference type="InterPro" id="IPR036864">
    <property type="entry name" value="Zn2-C6_fun-type_DNA-bd_sf"/>
</dbReference>
<evidence type="ECO:0000256" key="6">
    <source>
        <dbReference type="SAM" id="Coils"/>
    </source>
</evidence>
<protein>
    <recommendedName>
        <fullName evidence="8">Zn(2)-C6 fungal-type domain-containing protein</fullName>
    </recommendedName>
</protein>
<evidence type="ECO:0000256" key="1">
    <source>
        <dbReference type="ARBA" id="ARBA00022723"/>
    </source>
</evidence>
<keyword evidence="6" id="KW-0175">Coiled coil</keyword>
<evidence type="ECO:0000256" key="4">
    <source>
        <dbReference type="ARBA" id="ARBA00023163"/>
    </source>
</evidence>
<feature type="domain" description="Zn(2)-C6 fungal-type" evidence="8">
    <location>
        <begin position="42"/>
        <end position="74"/>
    </location>
</feature>
<keyword evidence="5" id="KW-0539">Nucleus</keyword>
<dbReference type="PANTHER" id="PTHR47256:SF4">
    <property type="entry name" value="ZN(II)2CYS6 TRANSCRIPTION FACTOR (EUROFUNG)"/>
    <property type="match status" value="1"/>
</dbReference>
<reference evidence="9 10" key="1">
    <citation type="submission" date="2018-02" db="EMBL/GenBank/DDBJ databases">
        <title>The genomes of Aspergillus section Nigri reveals drivers in fungal speciation.</title>
        <authorList>
            <consortium name="DOE Joint Genome Institute"/>
            <person name="Vesth T.C."/>
            <person name="Nybo J."/>
            <person name="Theobald S."/>
            <person name="Brandl J."/>
            <person name="Frisvad J.C."/>
            <person name="Nielsen K.F."/>
            <person name="Lyhne E.K."/>
            <person name="Kogle M.E."/>
            <person name="Kuo A."/>
            <person name="Riley R."/>
            <person name="Clum A."/>
            <person name="Nolan M."/>
            <person name="Lipzen A."/>
            <person name="Salamov A."/>
            <person name="Henrissat B."/>
            <person name="Wiebenga A."/>
            <person name="De vries R.P."/>
            <person name="Grigoriev I.V."/>
            <person name="Mortensen U.H."/>
            <person name="Andersen M.R."/>
            <person name="Baker S.E."/>
        </authorList>
    </citation>
    <scope>NUCLEOTIDE SEQUENCE [LARGE SCALE GENOMIC DNA]</scope>
    <source>
        <strain evidence="9 10">CBS 114.80</strain>
    </source>
</reference>
<keyword evidence="4" id="KW-0804">Transcription</keyword>
<dbReference type="AlphaFoldDB" id="A0A2V5IDI3"/>
<feature type="region of interest" description="Disordered" evidence="7">
    <location>
        <begin position="1"/>
        <end position="36"/>
    </location>
</feature>
<keyword evidence="2" id="KW-0805">Transcription regulation</keyword>
<dbReference type="PROSITE" id="PS50048">
    <property type="entry name" value="ZN2_CY6_FUNGAL_2"/>
    <property type="match status" value="1"/>
</dbReference>
<dbReference type="GO" id="GO:0003677">
    <property type="term" value="F:DNA binding"/>
    <property type="evidence" value="ECO:0007669"/>
    <property type="project" value="UniProtKB-KW"/>
</dbReference>
<evidence type="ECO:0000313" key="9">
    <source>
        <dbReference type="EMBL" id="PYI33242.1"/>
    </source>
</evidence>
<dbReference type="CDD" id="cd00067">
    <property type="entry name" value="GAL4"/>
    <property type="match status" value="1"/>
</dbReference>
<dbReference type="InterPro" id="IPR001138">
    <property type="entry name" value="Zn2Cys6_DnaBD"/>
</dbReference>
<dbReference type="CDD" id="cd12148">
    <property type="entry name" value="fungal_TF_MHR"/>
    <property type="match status" value="1"/>
</dbReference>
<dbReference type="Proteomes" id="UP000248817">
    <property type="component" value="Unassembled WGS sequence"/>
</dbReference>